<comment type="caution">
    <text evidence="1">The sequence shown here is derived from an EMBL/GenBank/DDBJ whole genome shotgun (WGS) entry which is preliminary data.</text>
</comment>
<dbReference type="AlphaFoldDB" id="A0A2S7IMQ4"/>
<dbReference type="InterPro" id="IPR036583">
    <property type="entry name" value="23S_rRNA_IVS_sf"/>
</dbReference>
<dbReference type="EMBL" id="PTRA01000001">
    <property type="protein sequence ID" value="PQA59004.1"/>
    <property type="molecule type" value="Genomic_DNA"/>
</dbReference>
<dbReference type="PANTHER" id="PTHR38471">
    <property type="entry name" value="FOUR HELIX BUNDLE PROTEIN"/>
    <property type="match status" value="1"/>
</dbReference>
<evidence type="ECO:0000313" key="2">
    <source>
        <dbReference type="Proteomes" id="UP000239590"/>
    </source>
</evidence>
<dbReference type="InterPro" id="IPR012657">
    <property type="entry name" value="23S_rRNA-intervening_sequence"/>
</dbReference>
<name>A0A2S7IMQ4_9BACT</name>
<organism evidence="1 2">
    <name type="scientific">Siphonobacter curvatus</name>
    <dbReference type="NCBI Taxonomy" id="2094562"/>
    <lineage>
        <taxon>Bacteria</taxon>
        <taxon>Pseudomonadati</taxon>
        <taxon>Bacteroidota</taxon>
        <taxon>Cytophagia</taxon>
        <taxon>Cytophagales</taxon>
        <taxon>Cytophagaceae</taxon>
        <taxon>Siphonobacter</taxon>
    </lineage>
</organism>
<reference evidence="2" key="1">
    <citation type="submission" date="2018-02" db="EMBL/GenBank/DDBJ databases">
        <title>Genome sequencing of Solimonas sp. HR-BB.</title>
        <authorList>
            <person name="Lee Y."/>
            <person name="Jeon C.O."/>
        </authorList>
    </citation>
    <scope>NUCLEOTIDE SEQUENCE [LARGE SCALE GENOMIC DNA]</scope>
    <source>
        <strain evidence="2">HR-U</strain>
    </source>
</reference>
<dbReference type="Pfam" id="PF05635">
    <property type="entry name" value="23S_rRNA_IVP"/>
    <property type="match status" value="1"/>
</dbReference>
<accession>A0A2S7IMQ4</accession>
<dbReference type="CDD" id="cd16377">
    <property type="entry name" value="23S_rRNA_IVP_like"/>
    <property type="match status" value="1"/>
</dbReference>
<proteinExistence type="predicted"/>
<dbReference type="PANTHER" id="PTHR38471:SF2">
    <property type="entry name" value="FOUR HELIX BUNDLE PROTEIN"/>
    <property type="match status" value="1"/>
</dbReference>
<protein>
    <submittedName>
        <fullName evidence="1">Four helix bundle protein</fullName>
    </submittedName>
</protein>
<gene>
    <name evidence="1" type="ORF">C5O19_04935</name>
</gene>
<evidence type="ECO:0000313" key="1">
    <source>
        <dbReference type="EMBL" id="PQA59004.1"/>
    </source>
</evidence>
<dbReference type="RefSeq" id="WP_104710169.1">
    <property type="nucleotide sequence ID" value="NZ_PTRA01000001.1"/>
</dbReference>
<sequence length="141" mass="16275">MATVQRFEDLVIWKLARELSREVYGFTTQQPFVQDHPLKNQIRASSGSVMDNIAEGFERGSRKEFIQFLTIAKGPAGETRSQLYRSCDLQYLTQEEFEATKNKCLTLSKMLYSFIEQLKKSEISGIRYKVKKSELPYGSSE</sequence>
<dbReference type="Gene3D" id="1.20.1440.60">
    <property type="entry name" value="23S rRNA-intervening sequence"/>
    <property type="match status" value="1"/>
</dbReference>
<keyword evidence="2" id="KW-1185">Reference proteome</keyword>
<dbReference type="NCBIfam" id="TIGR02436">
    <property type="entry name" value="four helix bundle protein"/>
    <property type="match status" value="1"/>
</dbReference>
<dbReference type="SUPFAM" id="SSF158446">
    <property type="entry name" value="IVS-encoded protein-like"/>
    <property type="match status" value="1"/>
</dbReference>
<dbReference type="Proteomes" id="UP000239590">
    <property type="component" value="Unassembled WGS sequence"/>
</dbReference>
<dbReference type="OrthoDB" id="5515766at2"/>